<organism evidence="2 3">
    <name type="scientific">Ovis ammon polii</name>
    <dbReference type="NCBI Taxonomy" id="230172"/>
    <lineage>
        <taxon>Eukaryota</taxon>
        <taxon>Metazoa</taxon>
        <taxon>Chordata</taxon>
        <taxon>Craniata</taxon>
        <taxon>Vertebrata</taxon>
        <taxon>Euteleostomi</taxon>
        <taxon>Mammalia</taxon>
        <taxon>Eutheria</taxon>
        <taxon>Laurasiatheria</taxon>
        <taxon>Artiodactyla</taxon>
        <taxon>Ruminantia</taxon>
        <taxon>Pecora</taxon>
        <taxon>Bovidae</taxon>
        <taxon>Caprinae</taxon>
        <taxon>Ovis</taxon>
    </lineage>
</organism>
<proteinExistence type="predicted"/>
<accession>A0AAD4TRU4</accession>
<dbReference type="EMBL" id="JAKZEL010000024">
    <property type="protein sequence ID" value="KAI4531109.1"/>
    <property type="molecule type" value="Genomic_DNA"/>
</dbReference>
<feature type="region of interest" description="Disordered" evidence="1">
    <location>
        <begin position="106"/>
        <end position="133"/>
    </location>
</feature>
<evidence type="ECO:0000313" key="3">
    <source>
        <dbReference type="Proteomes" id="UP001214576"/>
    </source>
</evidence>
<gene>
    <name evidence="2" type="ORF">MG293_018967</name>
</gene>
<name>A0AAD4TRU4_OVIAM</name>
<reference evidence="2" key="1">
    <citation type="submission" date="2022-03" db="EMBL/GenBank/DDBJ databases">
        <title>Genomic analyses of argali, domestic sheep and their hybrids provide insights into chromosomal evolution, heterosis and genetic basis of agronomic traits.</title>
        <authorList>
            <person name="Li M."/>
        </authorList>
    </citation>
    <scope>NUCLEOTIDE SEQUENCE</scope>
    <source>
        <strain evidence="2">CAU-MHL-2022a</strain>
        <tissue evidence="2">Skin</tissue>
    </source>
</reference>
<evidence type="ECO:0000313" key="2">
    <source>
        <dbReference type="EMBL" id="KAI4531109.1"/>
    </source>
</evidence>
<sequence>MGENVKKEMDQHKHVFLPKENSAQHLPTFSTTEFLLQSSYLFLCLDQENNVMSLPVNLKIQMKRVAHHLVYIWGHLRYIPRATFHPRKRNVDTLIVCKPQKSLPGRSLVNTRVESRSESSQRPSDYRDGTLRKKQKGKNNTAFIMELLRGFNEEIVRKETKRQRPLWNGVAAGGATAAPALHLKHKGTGENLWAMGYGCQDADFGGDEGVE</sequence>
<feature type="compositionally biased region" description="Basic and acidic residues" evidence="1">
    <location>
        <begin position="113"/>
        <end position="131"/>
    </location>
</feature>
<evidence type="ECO:0000256" key="1">
    <source>
        <dbReference type="SAM" id="MobiDB-lite"/>
    </source>
</evidence>
<dbReference type="Proteomes" id="UP001214576">
    <property type="component" value="Unassembled WGS sequence"/>
</dbReference>
<keyword evidence="3" id="KW-1185">Reference proteome</keyword>
<dbReference type="AlphaFoldDB" id="A0AAD4TRU4"/>
<comment type="caution">
    <text evidence="2">The sequence shown here is derived from an EMBL/GenBank/DDBJ whole genome shotgun (WGS) entry which is preliminary data.</text>
</comment>
<protein>
    <submittedName>
        <fullName evidence="2">Uncharacterized protein</fullName>
    </submittedName>
</protein>